<sequence>MNNISHYVFQCHLYQRFRSSCSYTDNVFLGNGDVSVGGDLQPLLVQAIPNTDSTVVSSYPHSYNANGVSCLSNELLRDLCSGYGYSVSFDEISQTYDDNFLHVYAVKCGYELTKDFLSTMLKSKRNFMEKINSILVDLCGSFSFLKDLDGDTLSVTDLVNKFCSSFSKNVYDLRPRCIEVLRSDIIPVVISSILDSKDIVCISEREMTYQEMEQLFVYFITVLEKLIAVRIMEYWKDFCNKNKSLFLLTPTVNYSNPFACAYYSGVRLPKINYPAAFVHKFGVNISFMALYSIDVMKGNFVRKCVDVLKDTVHCSCYYIYNYSSRVYSDVIALRNGLHILIKEEFDRKISEENFVKNFAIFFDKLMIWDSPNWGGKVVKKNTLLITKLVVNDIYKSLMYDMTNYMCSIIKNYQPKMILLSKIDYSADSSFLCGIESKWKIKLHPDDNYNISFIRSKFLSKSKLIVWGKFCSMISGQYEFSDGTHIAMVDWEEISGRLLPIAKETVSFLIDDELLEIRRVLFNARVVEDVGIFDGFCEGTREATSDEKDSILRIAASDSNTQTENVLRDVWGDLIKYKKTSSTGSFRCISSIYDLSECSNNYDADLGVDVDCTLLPFIVKNGSLLVLTSLGQGELPITTETIDRINYASLGNAFLFIRRNFSEKIRDHIHRLLHSIFEGEITLSGGKFVSDSHWSMVSGELYRVALKSSESFVNSECVELEIFLSKSRMVDLCKNDVSSFIFRKVSDDEKNNIIKRAKVLMYRWLRICVREIWINLSAASVSKNSMDESELRLVSSVPAELTYVSSVSEANLIISKWGLNLHPDDDRKFFFLKKSFQELLPTIFVHYFLVCWIGLWFFLVVRWCLAFLGGLFLGNYSQLR</sequence>
<feature type="transmembrane region" description="Helical" evidence="1">
    <location>
        <begin position="843"/>
        <end position="872"/>
    </location>
</feature>
<dbReference type="PATRIC" id="fig|1561003.3.peg.847"/>
<keyword evidence="3" id="KW-1185">Reference proteome</keyword>
<dbReference type="STRING" id="1561003.Ark11_0843"/>
<protein>
    <submittedName>
        <fullName evidence="2">Putative membrane protein</fullName>
    </submittedName>
</protein>
<dbReference type="RefSeq" id="WP_092486041.1">
    <property type="nucleotide sequence ID" value="NZ_FLSL01000081.1"/>
</dbReference>
<evidence type="ECO:0000256" key="1">
    <source>
        <dbReference type="SAM" id="Phobius"/>
    </source>
</evidence>
<keyword evidence="1" id="KW-1133">Transmembrane helix</keyword>
<gene>
    <name evidence="2" type="ORF">Ark11_0843</name>
</gene>
<accession>A0A0S4M485</accession>
<dbReference type="AlphaFoldDB" id="A0A0S4M485"/>
<keyword evidence="1" id="KW-0812">Transmembrane</keyword>
<reference evidence="3" key="1">
    <citation type="submission" date="2015-11" db="EMBL/GenBank/DDBJ databases">
        <authorList>
            <person name="Seth-Smith H.M.B."/>
        </authorList>
    </citation>
    <scope>NUCLEOTIDE SEQUENCE [LARGE SCALE GENOMIC DNA]</scope>
    <source>
        <strain evidence="3">2013Ark11</strain>
    </source>
</reference>
<dbReference type="Proteomes" id="UP000198651">
    <property type="component" value="Chromosome I"/>
</dbReference>
<proteinExistence type="predicted"/>
<evidence type="ECO:0000313" key="3">
    <source>
        <dbReference type="Proteomes" id="UP000198651"/>
    </source>
</evidence>
<name>A0A0S4M485_9BURK</name>
<evidence type="ECO:0000313" key="2">
    <source>
        <dbReference type="EMBL" id="CUT17666.1"/>
    </source>
</evidence>
<keyword evidence="1" id="KW-0472">Membrane</keyword>
<dbReference type="EMBL" id="LN906597">
    <property type="protein sequence ID" value="CUT17666.1"/>
    <property type="molecule type" value="Genomic_DNA"/>
</dbReference>
<organism evidence="2 3">
    <name type="scientific">Candidatus Ichthyocystis hellenicum</name>
    <dbReference type="NCBI Taxonomy" id="1561003"/>
    <lineage>
        <taxon>Bacteria</taxon>
        <taxon>Pseudomonadati</taxon>
        <taxon>Pseudomonadota</taxon>
        <taxon>Betaproteobacteria</taxon>
        <taxon>Burkholderiales</taxon>
        <taxon>Candidatus Ichthyocystis</taxon>
    </lineage>
</organism>
<dbReference type="OrthoDB" id="9861658at2"/>